<feature type="repeat" description="TPR" evidence="1">
    <location>
        <begin position="347"/>
        <end position="380"/>
    </location>
</feature>
<accession>A0A9J7A150</accession>
<dbReference type="Pfam" id="PF13181">
    <property type="entry name" value="TPR_8"/>
    <property type="match status" value="1"/>
</dbReference>
<dbReference type="KEGG" id="eps:L0Y14_06550"/>
<keyword evidence="4" id="KW-1185">Reference proteome</keyword>
<dbReference type="PROSITE" id="PS50005">
    <property type="entry name" value="TPR"/>
    <property type="match status" value="1"/>
</dbReference>
<dbReference type="AlphaFoldDB" id="A0A9J7A150"/>
<gene>
    <name evidence="3" type="ORF">L0Y14_06550</name>
</gene>
<dbReference type="SUPFAM" id="SSF48452">
    <property type="entry name" value="TPR-like"/>
    <property type="match status" value="2"/>
</dbReference>
<dbReference type="PANTHER" id="PTHR12558">
    <property type="entry name" value="CELL DIVISION CYCLE 16,23,27"/>
    <property type="match status" value="1"/>
</dbReference>
<reference evidence="3" key="1">
    <citation type="journal article" date="2022" name="Mol. Ecol. Resour.">
        <title>The complete and closed genome of the facultative generalist Candidatus Endoriftia persephone from deep-sea hydrothermal vents.</title>
        <authorList>
            <person name="de Oliveira A.L."/>
            <person name="Srivastava A."/>
            <person name="Espada-Hinojosa S."/>
            <person name="Bright M."/>
        </authorList>
    </citation>
    <scope>NUCLEOTIDE SEQUENCE</scope>
    <source>
        <strain evidence="3">Tica-EPR-9o50.N</strain>
    </source>
</reference>
<feature type="chain" id="PRO_5039896633" evidence="2">
    <location>
        <begin position="21"/>
        <end position="399"/>
    </location>
</feature>
<organism evidence="3 4">
    <name type="scientific">Candidatus Endoriftia persephonae</name>
    <dbReference type="NCBI Taxonomy" id="393765"/>
    <lineage>
        <taxon>Bacteria</taxon>
        <taxon>Pseudomonadati</taxon>
        <taxon>Pseudomonadota</taxon>
        <taxon>Gammaproteobacteria</taxon>
        <taxon>Chromatiales</taxon>
        <taxon>Sedimenticolaceae</taxon>
        <taxon>Candidatus Endoriftia</taxon>
    </lineage>
</organism>
<evidence type="ECO:0000313" key="3">
    <source>
        <dbReference type="EMBL" id="USF88883.1"/>
    </source>
</evidence>
<dbReference type="Proteomes" id="UP001056649">
    <property type="component" value="Chromosome"/>
</dbReference>
<evidence type="ECO:0000313" key="4">
    <source>
        <dbReference type="Proteomes" id="UP001056649"/>
    </source>
</evidence>
<evidence type="ECO:0000256" key="2">
    <source>
        <dbReference type="SAM" id="SignalP"/>
    </source>
</evidence>
<proteinExistence type="predicted"/>
<feature type="signal peptide" evidence="2">
    <location>
        <begin position="1"/>
        <end position="20"/>
    </location>
</feature>
<dbReference type="RefSeq" id="WP_005965206.1">
    <property type="nucleotide sequence ID" value="NZ_CP090569.1"/>
</dbReference>
<keyword evidence="2" id="KW-0732">Signal</keyword>
<dbReference type="Gene3D" id="1.25.40.10">
    <property type="entry name" value="Tetratricopeptide repeat domain"/>
    <property type="match status" value="3"/>
</dbReference>
<dbReference type="SMART" id="SM00028">
    <property type="entry name" value="TPR"/>
    <property type="match status" value="3"/>
</dbReference>
<dbReference type="EMBL" id="CP090569">
    <property type="protein sequence ID" value="USF88883.1"/>
    <property type="molecule type" value="Genomic_DNA"/>
</dbReference>
<name>A0A9J7A150_9GAMM</name>
<dbReference type="InterPro" id="IPR011990">
    <property type="entry name" value="TPR-like_helical_dom_sf"/>
</dbReference>
<dbReference type="Pfam" id="PF13432">
    <property type="entry name" value="TPR_16"/>
    <property type="match status" value="1"/>
</dbReference>
<dbReference type="InterPro" id="IPR019734">
    <property type="entry name" value="TPR_rpt"/>
</dbReference>
<protein>
    <submittedName>
        <fullName evidence="3">Tetratricopeptide repeat protein</fullName>
    </submittedName>
</protein>
<dbReference type="PANTHER" id="PTHR12558:SF13">
    <property type="entry name" value="CELL DIVISION CYCLE PROTEIN 27 HOMOLOG"/>
    <property type="match status" value="1"/>
</dbReference>
<keyword evidence="1" id="KW-0802">TPR repeat</keyword>
<sequence>MIKLLLLPLLLIAFASDACAKEPPPAQLASRLTYEYLFLVEALMRHQRYDEAALELEGLLQRVAGNGYETALVHQSFGYVEIGREMYPSAIRHFRAAVDSAQLPAEVSHQLSYTLVQLLFQEDDAAAALQLLIRWMKFEAKPPPRVYLLKAQIHRALDQIEAAIDDLETAIRLSDDPAEPWFQLLVGFYLDAKKTKQAVALLSKMIVRFPATAAYWRQLAGLQMELGRERDALATLELAHSRGQLKQREILWLAQLYLHQKMPQLAVQLLATGVAEQDQKALELLAQAWVLAREPEKALPVFDALAKLDQSGRWELRGAEQLVELERWDEAAERLQRAVKQLKRPSYDNWVLLGAVYIRLNKFPEAQAAFTRAEPLAKGEPQRKQLVEWLGYLEHQLQR</sequence>
<evidence type="ECO:0000256" key="1">
    <source>
        <dbReference type="PROSITE-ProRule" id="PRU00339"/>
    </source>
</evidence>